<dbReference type="RefSeq" id="WP_378979922.1">
    <property type="nucleotide sequence ID" value="NZ_JBHRVD010000001.1"/>
</dbReference>
<sequence>MAANEVSRIFPSLDYVLSTYLDVVEQSMYLLVGFAKVLNDSGEWDSEKQLKQAVGSMLPDGYTGARVELPAVFESSVPRLATLLERAGYVTGENGHLAWTEAAAPALRGNWYALQGGDVSIDDGRPRLRLRH</sequence>
<dbReference type="Proteomes" id="UP001595648">
    <property type="component" value="Unassembled WGS sequence"/>
</dbReference>
<evidence type="ECO:0000313" key="1">
    <source>
        <dbReference type="EMBL" id="MFC3323372.1"/>
    </source>
</evidence>
<keyword evidence="2" id="KW-1185">Reference proteome</keyword>
<comment type="caution">
    <text evidence="1">The sequence shown here is derived from an EMBL/GenBank/DDBJ whole genome shotgun (WGS) entry which is preliminary data.</text>
</comment>
<accession>A0ABV7MQN9</accession>
<dbReference type="EMBL" id="JBHRVD010000001">
    <property type="protein sequence ID" value="MFC3323372.1"/>
    <property type="molecule type" value="Genomic_DNA"/>
</dbReference>
<gene>
    <name evidence="1" type="ORF">ACFOJ9_16520</name>
</gene>
<reference evidence="2" key="1">
    <citation type="journal article" date="2019" name="Int. J. Syst. Evol. Microbiol.">
        <title>The Global Catalogue of Microorganisms (GCM) 10K type strain sequencing project: providing services to taxonomists for standard genome sequencing and annotation.</title>
        <authorList>
            <consortium name="The Broad Institute Genomics Platform"/>
            <consortium name="The Broad Institute Genome Sequencing Center for Infectious Disease"/>
            <person name="Wu L."/>
            <person name="Ma J."/>
        </authorList>
    </citation>
    <scope>NUCLEOTIDE SEQUENCE [LARGE SCALE GENOMIC DNA]</scope>
    <source>
        <strain evidence="2">ICMP 19515</strain>
    </source>
</reference>
<proteinExistence type="predicted"/>
<evidence type="ECO:0000313" key="2">
    <source>
        <dbReference type="Proteomes" id="UP001595648"/>
    </source>
</evidence>
<name>A0ABV7MQN9_9HYPH</name>
<protein>
    <submittedName>
        <fullName evidence="1">Uncharacterized protein</fullName>
    </submittedName>
</protein>
<organism evidence="1 2">
    <name type="scientific">Mesorhizobium cantuariense</name>
    <dbReference type="NCBI Taxonomy" id="1300275"/>
    <lineage>
        <taxon>Bacteria</taxon>
        <taxon>Pseudomonadati</taxon>
        <taxon>Pseudomonadota</taxon>
        <taxon>Alphaproteobacteria</taxon>
        <taxon>Hyphomicrobiales</taxon>
        <taxon>Phyllobacteriaceae</taxon>
        <taxon>Mesorhizobium</taxon>
    </lineage>
</organism>